<reference evidence="11" key="1">
    <citation type="journal article" date="2014" name="Science">
        <title>Ancient hybridizations among the ancestral genomes of bread wheat.</title>
        <authorList>
            <consortium name="International Wheat Genome Sequencing Consortium,"/>
            <person name="Marcussen T."/>
            <person name="Sandve S.R."/>
            <person name="Heier L."/>
            <person name="Spannagl M."/>
            <person name="Pfeifer M."/>
            <person name="Jakobsen K.S."/>
            <person name="Wulff B.B."/>
            <person name="Steuernagel B."/>
            <person name="Mayer K.F."/>
            <person name="Olsen O.A."/>
        </authorList>
    </citation>
    <scope>NUCLEOTIDE SEQUENCE [LARGE SCALE GENOMIC DNA]</scope>
    <source>
        <strain evidence="11">cv. AL8/78</strain>
    </source>
</reference>
<dbReference type="SUPFAM" id="SSF56112">
    <property type="entry name" value="Protein kinase-like (PK-like)"/>
    <property type="match status" value="1"/>
</dbReference>
<dbReference type="InterPro" id="IPR011009">
    <property type="entry name" value="Kinase-like_dom_sf"/>
</dbReference>
<dbReference type="Proteomes" id="UP000015105">
    <property type="component" value="Chromosome 1D"/>
</dbReference>
<sequence>SDANPEDALRQAIEVKAFAFRELAAATDHFTPYNLVGEGGFFRVYKGQLEKEGQAVAIKQMDKHGFQGNIEFLTEVSKLSKLHHENLIDIIGYCADGDQRLLVYEHMDGGTLEDHLYGTLRPLVINCPAGEPSTQSVKLLIKFPHQFDRLAAGEEAYGLDDKDEGGQRRRSGARVPARESGPTGGVWRLQGLPSPARRQLHAQALRLRPPAARPVRRWQHADGVADDGRFRVPRAGVRPRRPGQHEVRRVQLRCGAAAAHLRQADRRHQQARRGAERRHLGTTEVQRPEEIS</sequence>
<dbReference type="EC" id="2.7.11.1" evidence="2"/>
<accession>A0A452ZAI4</accession>
<feature type="compositionally biased region" description="Basic and acidic residues" evidence="8">
    <location>
        <begin position="262"/>
        <end position="292"/>
    </location>
</feature>
<keyword evidence="5" id="KW-0449">Lipoprotein</keyword>
<organism evidence="10 11">
    <name type="scientific">Aegilops tauschii subsp. strangulata</name>
    <name type="common">Goatgrass</name>
    <dbReference type="NCBI Taxonomy" id="200361"/>
    <lineage>
        <taxon>Eukaryota</taxon>
        <taxon>Viridiplantae</taxon>
        <taxon>Streptophyta</taxon>
        <taxon>Embryophyta</taxon>
        <taxon>Tracheophyta</taxon>
        <taxon>Spermatophyta</taxon>
        <taxon>Magnoliopsida</taxon>
        <taxon>Liliopsida</taxon>
        <taxon>Poales</taxon>
        <taxon>Poaceae</taxon>
        <taxon>BOP clade</taxon>
        <taxon>Pooideae</taxon>
        <taxon>Triticodae</taxon>
        <taxon>Triticeae</taxon>
        <taxon>Triticinae</taxon>
        <taxon>Aegilops</taxon>
    </lineage>
</organism>
<feature type="region of interest" description="Disordered" evidence="8">
    <location>
        <begin position="158"/>
        <end position="184"/>
    </location>
</feature>
<evidence type="ECO:0000256" key="7">
    <source>
        <dbReference type="ARBA" id="ARBA00048679"/>
    </source>
</evidence>
<reference evidence="11" key="2">
    <citation type="journal article" date="2017" name="Nat. Plants">
        <title>The Aegilops tauschii genome reveals multiple impacts of transposons.</title>
        <authorList>
            <person name="Zhao G."/>
            <person name="Zou C."/>
            <person name="Li K."/>
            <person name="Wang K."/>
            <person name="Li T."/>
            <person name="Gao L."/>
            <person name="Zhang X."/>
            <person name="Wang H."/>
            <person name="Yang Z."/>
            <person name="Liu X."/>
            <person name="Jiang W."/>
            <person name="Mao L."/>
            <person name="Kong X."/>
            <person name="Jiao Y."/>
            <person name="Jia J."/>
        </authorList>
    </citation>
    <scope>NUCLEOTIDE SEQUENCE [LARGE SCALE GENOMIC DNA]</scope>
    <source>
        <strain evidence="11">cv. AL8/78</strain>
    </source>
</reference>
<reference evidence="10" key="4">
    <citation type="submission" date="2019-03" db="UniProtKB">
        <authorList>
            <consortium name="EnsemblPlants"/>
        </authorList>
    </citation>
    <scope>IDENTIFICATION</scope>
</reference>
<evidence type="ECO:0000256" key="8">
    <source>
        <dbReference type="SAM" id="MobiDB-lite"/>
    </source>
</evidence>
<reference evidence="10" key="5">
    <citation type="journal article" date="2021" name="G3 (Bethesda)">
        <title>Aegilops tauschii genome assembly Aet v5.0 features greater sequence contiguity and improved annotation.</title>
        <authorList>
            <person name="Wang L."/>
            <person name="Zhu T."/>
            <person name="Rodriguez J.C."/>
            <person name="Deal K.R."/>
            <person name="Dubcovsky J."/>
            <person name="McGuire P.E."/>
            <person name="Lux T."/>
            <person name="Spannagl M."/>
            <person name="Mayer K.F.X."/>
            <person name="Baldrich P."/>
            <person name="Meyers B.C."/>
            <person name="Huo N."/>
            <person name="Gu Y.Q."/>
            <person name="Zhou H."/>
            <person name="Devos K.M."/>
            <person name="Bennetzen J.L."/>
            <person name="Unver T."/>
            <person name="Budak H."/>
            <person name="Gulick P.J."/>
            <person name="Galiba G."/>
            <person name="Kalapos B."/>
            <person name="Nelson D.R."/>
            <person name="Li P."/>
            <person name="You F.M."/>
            <person name="Luo M.C."/>
            <person name="Dvorak J."/>
        </authorList>
    </citation>
    <scope>NUCLEOTIDE SEQUENCE [LARGE SCALE GENOMIC DNA]</scope>
    <source>
        <strain evidence="10">cv. AL8/78</strain>
    </source>
</reference>
<evidence type="ECO:0000256" key="1">
    <source>
        <dbReference type="ARBA" id="ARBA00004193"/>
    </source>
</evidence>
<dbReference type="InterPro" id="IPR001245">
    <property type="entry name" value="Ser-Thr/Tyr_kinase_cat_dom"/>
</dbReference>
<dbReference type="EnsemblPlants" id="AET1Gv20688000.6">
    <property type="protein sequence ID" value="AET1Gv20688000.6"/>
    <property type="gene ID" value="AET1Gv20688000"/>
</dbReference>
<dbReference type="InterPro" id="IPR000719">
    <property type="entry name" value="Prot_kinase_dom"/>
</dbReference>
<evidence type="ECO:0000256" key="4">
    <source>
        <dbReference type="ARBA" id="ARBA00023136"/>
    </source>
</evidence>
<keyword evidence="3" id="KW-0418">Kinase</keyword>
<evidence type="ECO:0000256" key="2">
    <source>
        <dbReference type="ARBA" id="ARBA00012513"/>
    </source>
</evidence>
<evidence type="ECO:0000259" key="9">
    <source>
        <dbReference type="PROSITE" id="PS50011"/>
    </source>
</evidence>
<feature type="domain" description="Protein kinase" evidence="9">
    <location>
        <begin position="30"/>
        <end position="292"/>
    </location>
</feature>
<dbReference type="Gramene" id="AET1Gv20688000.6">
    <property type="protein sequence ID" value="AET1Gv20688000.6"/>
    <property type="gene ID" value="AET1Gv20688000"/>
</dbReference>
<comment type="catalytic activity">
    <reaction evidence="6">
        <text>L-threonyl-[protein] + ATP = O-phospho-L-threonyl-[protein] + ADP + H(+)</text>
        <dbReference type="Rhea" id="RHEA:46608"/>
        <dbReference type="Rhea" id="RHEA-COMP:11060"/>
        <dbReference type="Rhea" id="RHEA-COMP:11605"/>
        <dbReference type="ChEBI" id="CHEBI:15378"/>
        <dbReference type="ChEBI" id="CHEBI:30013"/>
        <dbReference type="ChEBI" id="CHEBI:30616"/>
        <dbReference type="ChEBI" id="CHEBI:61977"/>
        <dbReference type="ChEBI" id="CHEBI:456216"/>
        <dbReference type="EC" id="2.7.11.1"/>
    </reaction>
</comment>
<keyword evidence="11" id="KW-1185">Reference proteome</keyword>
<feature type="region of interest" description="Disordered" evidence="8">
    <location>
        <begin position="261"/>
        <end position="292"/>
    </location>
</feature>
<proteinExistence type="predicted"/>
<dbReference type="FunFam" id="3.30.200.20:FF:000244">
    <property type="entry name" value="Serine/threonine-protein kinase CDL1-like"/>
    <property type="match status" value="1"/>
</dbReference>
<dbReference type="PANTHER" id="PTHR47985:SF63">
    <property type="entry name" value="OS05G0463000 PROTEIN"/>
    <property type="match status" value="1"/>
</dbReference>
<evidence type="ECO:0000256" key="6">
    <source>
        <dbReference type="ARBA" id="ARBA00047899"/>
    </source>
</evidence>
<protein>
    <recommendedName>
        <fullName evidence="2">non-specific serine/threonine protein kinase</fullName>
        <ecNumber evidence="2">2.7.11.1</ecNumber>
    </recommendedName>
</protein>
<dbReference type="GO" id="GO:0004674">
    <property type="term" value="F:protein serine/threonine kinase activity"/>
    <property type="evidence" value="ECO:0007669"/>
    <property type="project" value="UniProtKB-KW"/>
</dbReference>
<evidence type="ECO:0000313" key="10">
    <source>
        <dbReference type="EnsemblPlants" id="AET1Gv20688000.6"/>
    </source>
</evidence>
<evidence type="ECO:0000313" key="11">
    <source>
        <dbReference type="Proteomes" id="UP000015105"/>
    </source>
</evidence>
<evidence type="ECO:0000256" key="5">
    <source>
        <dbReference type="ARBA" id="ARBA00023288"/>
    </source>
</evidence>
<keyword evidence="3" id="KW-0808">Transferase</keyword>
<reference evidence="10" key="3">
    <citation type="journal article" date="2017" name="Nature">
        <title>Genome sequence of the progenitor of the wheat D genome Aegilops tauschii.</title>
        <authorList>
            <person name="Luo M.C."/>
            <person name="Gu Y.Q."/>
            <person name="Puiu D."/>
            <person name="Wang H."/>
            <person name="Twardziok S.O."/>
            <person name="Deal K.R."/>
            <person name="Huo N."/>
            <person name="Zhu T."/>
            <person name="Wang L."/>
            <person name="Wang Y."/>
            <person name="McGuire P.E."/>
            <person name="Liu S."/>
            <person name="Long H."/>
            <person name="Ramasamy R.K."/>
            <person name="Rodriguez J.C."/>
            <person name="Van S.L."/>
            <person name="Yuan L."/>
            <person name="Wang Z."/>
            <person name="Xia Z."/>
            <person name="Xiao L."/>
            <person name="Anderson O.D."/>
            <person name="Ouyang S."/>
            <person name="Liang Y."/>
            <person name="Zimin A.V."/>
            <person name="Pertea G."/>
            <person name="Qi P."/>
            <person name="Bennetzen J.L."/>
            <person name="Dai X."/>
            <person name="Dawson M.W."/>
            <person name="Muller H.G."/>
            <person name="Kugler K."/>
            <person name="Rivarola-Duarte L."/>
            <person name="Spannagl M."/>
            <person name="Mayer K.F.X."/>
            <person name="Lu F.H."/>
            <person name="Bevan M.W."/>
            <person name="Leroy P."/>
            <person name="Li P."/>
            <person name="You F.M."/>
            <person name="Sun Q."/>
            <person name="Liu Z."/>
            <person name="Lyons E."/>
            <person name="Wicker T."/>
            <person name="Salzberg S.L."/>
            <person name="Devos K.M."/>
            <person name="Dvorak J."/>
        </authorList>
    </citation>
    <scope>NUCLEOTIDE SEQUENCE [LARGE SCALE GENOMIC DNA]</scope>
    <source>
        <strain evidence="10">cv. AL8/78</strain>
    </source>
</reference>
<dbReference type="Gene3D" id="3.30.200.20">
    <property type="entry name" value="Phosphorylase Kinase, domain 1"/>
    <property type="match status" value="1"/>
</dbReference>
<evidence type="ECO:0000256" key="3">
    <source>
        <dbReference type="ARBA" id="ARBA00022527"/>
    </source>
</evidence>
<comment type="catalytic activity">
    <reaction evidence="7">
        <text>L-seryl-[protein] + ATP = O-phospho-L-seryl-[protein] + ADP + H(+)</text>
        <dbReference type="Rhea" id="RHEA:17989"/>
        <dbReference type="Rhea" id="RHEA-COMP:9863"/>
        <dbReference type="Rhea" id="RHEA-COMP:11604"/>
        <dbReference type="ChEBI" id="CHEBI:15378"/>
        <dbReference type="ChEBI" id="CHEBI:29999"/>
        <dbReference type="ChEBI" id="CHEBI:30616"/>
        <dbReference type="ChEBI" id="CHEBI:83421"/>
        <dbReference type="ChEBI" id="CHEBI:456216"/>
        <dbReference type="EC" id="2.7.11.1"/>
    </reaction>
</comment>
<name>A0A452ZAI4_AEGTS</name>
<keyword evidence="4" id="KW-0472">Membrane</keyword>
<keyword evidence="3" id="KW-0723">Serine/threonine-protein kinase</keyword>
<dbReference type="Pfam" id="PF07714">
    <property type="entry name" value="PK_Tyr_Ser-Thr"/>
    <property type="match status" value="1"/>
</dbReference>
<dbReference type="GO" id="GO:0005524">
    <property type="term" value="F:ATP binding"/>
    <property type="evidence" value="ECO:0007669"/>
    <property type="project" value="InterPro"/>
</dbReference>
<dbReference type="GO" id="GO:0005886">
    <property type="term" value="C:plasma membrane"/>
    <property type="evidence" value="ECO:0007669"/>
    <property type="project" value="UniProtKB-SubCell"/>
</dbReference>
<dbReference type="AlphaFoldDB" id="A0A452ZAI4"/>
<dbReference type="PROSITE" id="PS50011">
    <property type="entry name" value="PROTEIN_KINASE_DOM"/>
    <property type="match status" value="1"/>
</dbReference>
<dbReference type="PANTHER" id="PTHR47985">
    <property type="entry name" value="OS07G0668900 PROTEIN"/>
    <property type="match status" value="1"/>
</dbReference>
<comment type="subcellular location">
    <subcellularLocation>
        <location evidence="1">Cell membrane</location>
        <topology evidence="1">Lipid-anchor</topology>
    </subcellularLocation>
</comment>